<proteinExistence type="predicted"/>
<accession>A0A0B0PMI2</accession>
<keyword evidence="2" id="KW-1185">Reference proteome</keyword>
<dbReference type="OMA" id="YSTIDAR"/>
<name>A0A0B0PMI2_GOSAR</name>
<gene>
    <name evidence="1" type="ORF">F383_01717</name>
</gene>
<dbReference type="KEGG" id="gab:108478688"/>
<dbReference type="OrthoDB" id="945547at2759"/>
<dbReference type="Proteomes" id="UP000032142">
    <property type="component" value="Unassembled WGS sequence"/>
</dbReference>
<protein>
    <submittedName>
        <fullName evidence="1">Ribosome maturation factor rimM</fullName>
    </submittedName>
</protein>
<sequence>MGKSQVPLLREEDAIMSKAVSSTTLHEPFGPKATSLEPSRWSVFNYSTIDARNLREDSMEMEDDSALLFNAFDFLEALQFPLNAESDVDNTPTTILQLSHDHHILSMLHIFSEDSLIYVEELEDKAALLLNASDFLEALQFPLNAESDDDITPNTIPKLSHTLSMLHIFTEDSLIHVAELEDDAPHVVADDILSMLHNFI</sequence>
<dbReference type="AlphaFoldDB" id="A0A0B0PMI2"/>
<dbReference type="EMBL" id="KN435011">
    <property type="protein sequence ID" value="KHG26082.1"/>
    <property type="molecule type" value="Genomic_DNA"/>
</dbReference>
<evidence type="ECO:0000313" key="1">
    <source>
        <dbReference type="EMBL" id="KHG26082.1"/>
    </source>
</evidence>
<evidence type="ECO:0000313" key="2">
    <source>
        <dbReference type="Proteomes" id="UP000032142"/>
    </source>
</evidence>
<organism evidence="1 2">
    <name type="scientific">Gossypium arboreum</name>
    <name type="common">Tree cotton</name>
    <name type="synonym">Gossypium nanking</name>
    <dbReference type="NCBI Taxonomy" id="29729"/>
    <lineage>
        <taxon>Eukaryota</taxon>
        <taxon>Viridiplantae</taxon>
        <taxon>Streptophyta</taxon>
        <taxon>Embryophyta</taxon>
        <taxon>Tracheophyta</taxon>
        <taxon>Spermatophyta</taxon>
        <taxon>Magnoliopsida</taxon>
        <taxon>eudicotyledons</taxon>
        <taxon>Gunneridae</taxon>
        <taxon>Pentapetalae</taxon>
        <taxon>rosids</taxon>
        <taxon>malvids</taxon>
        <taxon>Malvales</taxon>
        <taxon>Malvaceae</taxon>
        <taxon>Malvoideae</taxon>
        <taxon>Gossypium</taxon>
    </lineage>
</organism>
<reference evidence="2" key="1">
    <citation type="submission" date="2014-09" db="EMBL/GenBank/DDBJ databases">
        <authorList>
            <person name="Mudge J."/>
            <person name="Ramaraj T."/>
            <person name="Lindquist I.E."/>
            <person name="Bharti A.K."/>
            <person name="Sundararajan A."/>
            <person name="Cameron C.T."/>
            <person name="Woodward J.E."/>
            <person name="May G.D."/>
            <person name="Brubaker C."/>
            <person name="Broadhvest J."/>
            <person name="Wilkins T.A."/>
        </authorList>
    </citation>
    <scope>NUCLEOTIDE SEQUENCE</scope>
    <source>
        <strain evidence="2">cv. AKA8401</strain>
    </source>
</reference>